<reference evidence="1 2" key="1">
    <citation type="journal article" date="2017" name="Plant Biotechnol. J.">
        <title>A comprehensive draft genome sequence for lupin (Lupinus angustifolius), an emerging health food: insights into plant-microbe interactions and legume evolution.</title>
        <authorList>
            <person name="Hane J.K."/>
            <person name="Ming Y."/>
            <person name="Kamphuis L.G."/>
            <person name="Nelson M.N."/>
            <person name="Garg G."/>
            <person name="Atkins C.A."/>
            <person name="Bayer P.E."/>
            <person name="Bravo A."/>
            <person name="Bringans S."/>
            <person name="Cannon S."/>
            <person name="Edwards D."/>
            <person name="Foley R."/>
            <person name="Gao L.L."/>
            <person name="Harrison M.J."/>
            <person name="Huang W."/>
            <person name="Hurgobin B."/>
            <person name="Li S."/>
            <person name="Liu C.W."/>
            <person name="McGrath A."/>
            <person name="Morahan G."/>
            <person name="Murray J."/>
            <person name="Weller J."/>
            <person name="Jian J."/>
            <person name="Singh K.B."/>
        </authorList>
    </citation>
    <scope>NUCLEOTIDE SEQUENCE [LARGE SCALE GENOMIC DNA]</scope>
    <source>
        <strain evidence="2">cv. Tanjil</strain>
        <tissue evidence="1">Whole plant</tissue>
    </source>
</reference>
<organism evidence="1 2">
    <name type="scientific">Lupinus angustifolius</name>
    <name type="common">Narrow-leaved blue lupine</name>
    <dbReference type="NCBI Taxonomy" id="3871"/>
    <lineage>
        <taxon>Eukaryota</taxon>
        <taxon>Viridiplantae</taxon>
        <taxon>Streptophyta</taxon>
        <taxon>Embryophyta</taxon>
        <taxon>Tracheophyta</taxon>
        <taxon>Spermatophyta</taxon>
        <taxon>Magnoliopsida</taxon>
        <taxon>eudicotyledons</taxon>
        <taxon>Gunneridae</taxon>
        <taxon>Pentapetalae</taxon>
        <taxon>rosids</taxon>
        <taxon>fabids</taxon>
        <taxon>Fabales</taxon>
        <taxon>Fabaceae</taxon>
        <taxon>Papilionoideae</taxon>
        <taxon>50 kb inversion clade</taxon>
        <taxon>genistoids sensu lato</taxon>
        <taxon>core genistoids</taxon>
        <taxon>Genisteae</taxon>
        <taxon>Lupinus</taxon>
    </lineage>
</organism>
<proteinExistence type="predicted"/>
<name>A0A1J7IVX5_LUPAN</name>
<accession>A0A1J7IVX5</accession>
<evidence type="ECO:0000313" key="2">
    <source>
        <dbReference type="Proteomes" id="UP000188354"/>
    </source>
</evidence>
<dbReference type="Proteomes" id="UP000188354">
    <property type="component" value="Chromosome LG02"/>
</dbReference>
<sequence length="72" mass="8472">MFSLDIVKQFYVKSIVSSEARANRYIWVNGEQVYYDKYMINDYLDNTCTPYPSNEHDLCAYQEKISATLSVE</sequence>
<evidence type="ECO:0000313" key="1">
    <source>
        <dbReference type="EMBL" id="OIW16929.1"/>
    </source>
</evidence>
<gene>
    <name evidence="1" type="ORF">TanjilG_18617</name>
</gene>
<dbReference type="EMBL" id="CM007362">
    <property type="protein sequence ID" value="OIW16929.1"/>
    <property type="molecule type" value="Genomic_DNA"/>
</dbReference>
<protein>
    <submittedName>
        <fullName evidence="1">Uncharacterized protein</fullName>
    </submittedName>
</protein>
<dbReference type="AlphaFoldDB" id="A0A1J7IVX5"/>
<dbReference type="Gramene" id="OIW16929">
    <property type="protein sequence ID" value="OIW16929"/>
    <property type="gene ID" value="TanjilG_18617"/>
</dbReference>
<keyword evidence="2" id="KW-1185">Reference proteome</keyword>